<protein>
    <submittedName>
        <fullName evidence="1">Uncharacterized protein</fullName>
    </submittedName>
</protein>
<keyword evidence="2" id="KW-1185">Reference proteome</keyword>
<accession>A0A5B8MXP7</accession>
<dbReference type="EMBL" id="CP031051">
    <property type="protein sequence ID" value="QDZ25578.1"/>
    <property type="molecule type" value="Genomic_DNA"/>
</dbReference>
<evidence type="ECO:0000313" key="1">
    <source>
        <dbReference type="EMBL" id="QDZ25578.1"/>
    </source>
</evidence>
<gene>
    <name evidence="1" type="ORF">A3770_18p80960</name>
</gene>
<name>A0A5B8MXP7_9CHLO</name>
<evidence type="ECO:0000313" key="2">
    <source>
        <dbReference type="Proteomes" id="UP000316726"/>
    </source>
</evidence>
<dbReference type="AlphaFoldDB" id="A0A5B8MXP7"/>
<sequence length="355" mass="39631">MRGLVLVLRKHDLSKEADDGESACETLFRLEHCEGSGSEGGMKPSLGFETEGEREDLHRYLISIDNLHRDVCGSRLSTCSVSKWKTKERKEEFQVAFRRLVGTEVLFVFARPTQGGGQDQDNFKVASELVFLVLGACGYGMSGDAELHTLAGDRVPDAVPWLTSLLAGFGEGQASRRLAATGDADRCTKVRDVIVRHLLESGSSSYFLSVFDLHFTILSKHATDGSYEVTYADDLRECILPWLLCNVPLHGDDELVPGEVYVRSSLRFGERDEPCDSGMGCFVKVCESGSLRLCIMCTPKPDHFRGVVKRANWDWITRGVEALGCRILRDVERGLPKRKKHARSIYMGRERFSTQ</sequence>
<organism evidence="1 2">
    <name type="scientific">Chloropicon primus</name>
    <dbReference type="NCBI Taxonomy" id="1764295"/>
    <lineage>
        <taxon>Eukaryota</taxon>
        <taxon>Viridiplantae</taxon>
        <taxon>Chlorophyta</taxon>
        <taxon>Chloropicophyceae</taxon>
        <taxon>Chloropicales</taxon>
        <taxon>Chloropicaceae</taxon>
        <taxon>Chloropicon</taxon>
    </lineage>
</organism>
<dbReference type="Proteomes" id="UP000316726">
    <property type="component" value="Chromosome 18"/>
</dbReference>
<reference evidence="1 2" key="1">
    <citation type="submission" date="2018-07" db="EMBL/GenBank/DDBJ databases">
        <title>The complete nuclear genome of the prasinophyte Chloropicon primus (CCMP1205).</title>
        <authorList>
            <person name="Pombert J.-F."/>
            <person name="Otis C."/>
            <person name="Turmel M."/>
            <person name="Lemieux C."/>
        </authorList>
    </citation>
    <scope>NUCLEOTIDE SEQUENCE [LARGE SCALE GENOMIC DNA]</scope>
    <source>
        <strain evidence="1 2">CCMP1205</strain>
    </source>
</reference>
<proteinExistence type="predicted"/>